<dbReference type="RefSeq" id="WP_072285944.1">
    <property type="nucleotide sequence ID" value="NZ_CP015455.1"/>
</dbReference>
<dbReference type="SUPFAM" id="SSF54534">
    <property type="entry name" value="FKBP-like"/>
    <property type="match status" value="1"/>
</dbReference>
<dbReference type="Pfam" id="PF00254">
    <property type="entry name" value="FKBP_C"/>
    <property type="match status" value="1"/>
</dbReference>
<dbReference type="OrthoDB" id="9812109at2"/>
<dbReference type="InterPro" id="IPR001179">
    <property type="entry name" value="PPIase_FKBP_dom"/>
</dbReference>
<feature type="chain" id="PRO_5012950412" description="Peptidyl-prolyl cis-trans isomerase" evidence="8">
    <location>
        <begin position="28"/>
        <end position="240"/>
    </location>
</feature>
<dbReference type="Proteomes" id="UP000182264">
    <property type="component" value="Chromosome"/>
</dbReference>
<proteinExistence type="inferred from homology"/>
<dbReference type="EC" id="5.2.1.8" evidence="7"/>
<dbReference type="Gene3D" id="1.10.287.460">
    <property type="entry name" value="Peptidyl-prolyl cis-trans isomerase, FKBP-type, N-terminal domain"/>
    <property type="match status" value="1"/>
</dbReference>
<dbReference type="KEGG" id="pace:A6070_11700"/>
<dbReference type="InterPro" id="IPR036944">
    <property type="entry name" value="PPIase_FKBP_N_sf"/>
</dbReference>
<dbReference type="InterPro" id="IPR000774">
    <property type="entry name" value="PPIase_FKBP_N"/>
</dbReference>
<evidence type="ECO:0000313" key="11">
    <source>
        <dbReference type="Proteomes" id="UP000182264"/>
    </source>
</evidence>
<feature type="signal peptide" evidence="8">
    <location>
        <begin position="1"/>
        <end position="27"/>
    </location>
</feature>
<dbReference type="AlphaFoldDB" id="A0A1L3GDZ4"/>
<dbReference type="InterPro" id="IPR008104">
    <property type="entry name" value="INFPOTNTIATR"/>
</dbReference>
<dbReference type="InterPro" id="IPR046357">
    <property type="entry name" value="PPIase_dom_sf"/>
</dbReference>
<evidence type="ECO:0000256" key="8">
    <source>
        <dbReference type="SAM" id="SignalP"/>
    </source>
</evidence>
<keyword evidence="3 8" id="KW-0732">Signal</keyword>
<evidence type="ECO:0000256" key="1">
    <source>
        <dbReference type="ARBA" id="ARBA00000971"/>
    </source>
</evidence>
<reference evidence="10 11" key="1">
    <citation type="journal article" date="2017" name="Genome Announc.">
        <title>Complete Genome Sequences of Two Acetylene-Fermenting Pelobacter acetylenicus Strains.</title>
        <authorList>
            <person name="Sutton J.M."/>
            <person name="Baesman S.M."/>
            <person name="Fierst J.L."/>
            <person name="Poret-Peterson A.T."/>
            <person name="Oremland R.S."/>
            <person name="Dunlap D.S."/>
            <person name="Akob D.M."/>
        </authorList>
    </citation>
    <scope>NUCLEOTIDE SEQUENCE [LARGE SCALE GENOMIC DNA]</scope>
    <source>
        <strain evidence="10 11">DSM 3247</strain>
    </source>
</reference>
<keyword evidence="11" id="KW-1185">Reference proteome</keyword>
<evidence type="ECO:0000259" key="9">
    <source>
        <dbReference type="PROSITE" id="PS50059"/>
    </source>
</evidence>
<dbReference type="PANTHER" id="PTHR43811:SF19">
    <property type="entry name" value="39 KDA FK506-BINDING NUCLEAR PROTEIN"/>
    <property type="match status" value="1"/>
</dbReference>
<dbReference type="FunFam" id="3.10.50.40:FF:000045">
    <property type="entry name" value="Peptidyl-prolyl cis-trans isomerase"/>
    <property type="match status" value="1"/>
</dbReference>
<gene>
    <name evidence="10" type="ORF">A7E75_03075</name>
</gene>
<dbReference type="GO" id="GO:0003755">
    <property type="term" value="F:peptidyl-prolyl cis-trans isomerase activity"/>
    <property type="evidence" value="ECO:0007669"/>
    <property type="project" value="UniProtKB-UniRule"/>
</dbReference>
<evidence type="ECO:0000256" key="7">
    <source>
        <dbReference type="RuleBase" id="RU003915"/>
    </source>
</evidence>
<evidence type="ECO:0000256" key="6">
    <source>
        <dbReference type="PROSITE-ProRule" id="PRU00277"/>
    </source>
</evidence>
<dbReference type="PRINTS" id="PR01730">
    <property type="entry name" value="INFPOTNTIATR"/>
</dbReference>
<feature type="domain" description="PPIase FKBP-type" evidence="9">
    <location>
        <begin position="148"/>
        <end position="234"/>
    </location>
</feature>
<organism evidence="10 11">
    <name type="scientific">Syntrophotalea acetylenica</name>
    <name type="common">Pelobacter acetylenicus</name>
    <dbReference type="NCBI Taxonomy" id="29542"/>
    <lineage>
        <taxon>Bacteria</taxon>
        <taxon>Pseudomonadati</taxon>
        <taxon>Thermodesulfobacteriota</taxon>
        <taxon>Desulfuromonadia</taxon>
        <taxon>Desulfuromonadales</taxon>
        <taxon>Syntrophotaleaceae</taxon>
        <taxon>Syntrophotalea</taxon>
    </lineage>
</organism>
<dbReference type="PANTHER" id="PTHR43811">
    <property type="entry name" value="FKBP-TYPE PEPTIDYL-PROLYL CIS-TRANS ISOMERASE FKPA"/>
    <property type="match status" value="1"/>
</dbReference>
<evidence type="ECO:0000256" key="5">
    <source>
        <dbReference type="ARBA" id="ARBA00023235"/>
    </source>
</evidence>
<keyword evidence="4 6" id="KW-0697">Rotamase</keyword>
<dbReference type="NCBIfam" id="NF008602">
    <property type="entry name" value="PRK11570.1"/>
    <property type="match status" value="1"/>
</dbReference>
<comment type="catalytic activity">
    <reaction evidence="1 6 7">
        <text>[protein]-peptidylproline (omega=180) = [protein]-peptidylproline (omega=0)</text>
        <dbReference type="Rhea" id="RHEA:16237"/>
        <dbReference type="Rhea" id="RHEA-COMP:10747"/>
        <dbReference type="Rhea" id="RHEA-COMP:10748"/>
        <dbReference type="ChEBI" id="CHEBI:83833"/>
        <dbReference type="ChEBI" id="CHEBI:83834"/>
        <dbReference type="EC" id="5.2.1.8"/>
    </reaction>
</comment>
<name>A0A1L3GDZ4_SYNAC</name>
<evidence type="ECO:0000256" key="2">
    <source>
        <dbReference type="ARBA" id="ARBA00006577"/>
    </source>
</evidence>
<dbReference type="Pfam" id="PF01346">
    <property type="entry name" value="FKBP_N"/>
    <property type="match status" value="1"/>
</dbReference>
<protein>
    <recommendedName>
        <fullName evidence="7">Peptidyl-prolyl cis-trans isomerase</fullName>
        <ecNumber evidence="7">5.2.1.8</ecNumber>
    </recommendedName>
</protein>
<accession>A0A1L3GDZ4</accession>
<dbReference type="Gene3D" id="3.10.50.40">
    <property type="match status" value="1"/>
</dbReference>
<evidence type="ECO:0000256" key="4">
    <source>
        <dbReference type="ARBA" id="ARBA00023110"/>
    </source>
</evidence>
<sequence length="240" mass="26324">MKRTMGIFSIAALVLLMGSGCSGKEQAAVKMESLQDKVSYGIGLRIGRDFKAQQVELNPDLLMRGIKDGLGDAEPLLTEEQIRETMVAFQQEMIEREKTRLEEASTKNAAEGKKYLEANAKKEGVVTLPSGLQYKVITEGTGKQPTAENIVKVHYRGTLIDGTEFDSSYERNEPAEFPVGGVIPGWTEALQLMKEGAKWQLVLPAELAYGERGAGPRIGPNATLLFEVELLEVKPPQAQE</sequence>
<keyword evidence="5 6" id="KW-0413">Isomerase</keyword>
<dbReference type="STRING" id="29542.A6070_11700"/>
<dbReference type="PROSITE" id="PS51257">
    <property type="entry name" value="PROKAR_LIPOPROTEIN"/>
    <property type="match status" value="1"/>
</dbReference>
<evidence type="ECO:0000256" key="3">
    <source>
        <dbReference type="ARBA" id="ARBA00022729"/>
    </source>
</evidence>
<evidence type="ECO:0000313" key="10">
    <source>
        <dbReference type="EMBL" id="APG24127.1"/>
    </source>
</evidence>
<dbReference type="EMBL" id="CP015518">
    <property type="protein sequence ID" value="APG24127.1"/>
    <property type="molecule type" value="Genomic_DNA"/>
</dbReference>
<comment type="similarity">
    <text evidence="2 7">Belongs to the FKBP-type PPIase family.</text>
</comment>
<dbReference type="GO" id="GO:0006457">
    <property type="term" value="P:protein folding"/>
    <property type="evidence" value="ECO:0007669"/>
    <property type="project" value="InterPro"/>
</dbReference>
<dbReference type="PROSITE" id="PS50059">
    <property type="entry name" value="FKBP_PPIASE"/>
    <property type="match status" value="1"/>
</dbReference>
<dbReference type="GO" id="GO:0016020">
    <property type="term" value="C:membrane"/>
    <property type="evidence" value="ECO:0007669"/>
    <property type="project" value="InterPro"/>
</dbReference>